<keyword evidence="3" id="KW-0813">Transport</keyword>
<organism evidence="13">
    <name type="scientific">Typosyllis antoni</name>
    <dbReference type="NCBI Taxonomy" id="1898412"/>
    <lineage>
        <taxon>Eukaryota</taxon>
        <taxon>Metazoa</taxon>
        <taxon>Spiralia</taxon>
        <taxon>Lophotrochozoa</taxon>
        <taxon>Annelida</taxon>
        <taxon>Polychaeta</taxon>
        <taxon>Errantia</taxon>
        <taxon>Phyllodocida</taxon>
        <taxon>Syllidae</taxon>
        <taxon>Typosyllis</taxon>
    </lineage>
</organism>
<evidence type="ECO:0000256" key="4">
    <source>
        <dbReference type="ARBA" id="ARBA00022547"/>
    </source>
</evidence>
<keyword evidence="13" id="KW-0496">Mitochondrion</keyword>
<dbReference type="CTD" id="4508"/>
<protein>
    <recommendedName>
        <fullName evidence="11">ATP synthase subunit a</fullName>
    </recommendedName>
</protein>
<dbReference type="RefSeq" id="YP_009307974.1">
    <property type="nucleotide sequence ID" value="NC_031404.1"/>
</dbReference>
<evidence type="ECO:0000256" key="8">
    <source>
        <dbReference type="ARBA" id="ARBA00023065"/>
    </source>
</evidence>
<keyword evidence="4" id="KW-0138">CF(0)</keyword>
<name>A0A1C9UZE6_9ANNE</name>
<dbReference type="SUPFAM" id="SSF81336">
    <property type="entry name" value="F1F0 ATP synthase subunit A"/>
    <property type="match status" value="1"/>
</dbReference>
<dbReference type="InterPro" id="IPR035908">
    <property type="entry name" value="F0_ATP_A_sf"/>
</dbReference>
<comment type="subcellular location">
    <subcellularLocation>
        <location evidence="1">Membrane</location>
        <topology evidence="1">Multi-pass membrane protein</topology>
    </subcellularLocation>
    <subcellularLocation>
        <location evidence="11">Mitochondrion inner membrane</location>
        <topology evidence="11">Multi-pass membrane protein</topology>
    </subcellularLocation>
</comment>
<dbReference type="PANTHER" id="PTHR11410:SF0">
    <property type="entry name" value="ATP SYNTHASE SUBUNIT A"/>
    <property type="match status" value="1"/>
</dbReference>
<dbReference type="PANTHER" id="PTHR11410">
    <property type="entry name" value="ATP SYNTHASE SUBUNIT A"/>
    <property type="match status" value="1"/>
</dbReference>
<evidence type="ECO:0000256" key="6">
    <source>
        <dbReference type="ARBA" id="ARBA00022781"/>
    </source>
</evidence>
<feature type="transmembrane region" description="Helical" evidence="12">
    <location>
        <begin position="138"/>
        <end position="156"/>
    </location>
</feature>
<keyword evidence="6" id="KW-0375">Hydrogen ion transport</keyword>
<keyword evidence="5 12" id="KW-0812">Transmembrane</keyword>
<evidence type="ECO:0000256" key="12">
    <source>
        <dbReference type="SAM" id="Phobius"/>
    </source>
</evidence>
<keyword evidence="7 12" id="KW-1133">Transmembrane helix</keyword>
<dbReference type="GO" id="GO:0046933">
    <property type="term" value="F:proton-transporting ATP synthase activity, rotational mechanism"/>
    <property type="evidence" value="ECO:0007669"/>
    <property type="project" value="TreeGrafter"/>
</dbReference>
<evidence type="ECO:0000256" key="9">
    <source>
        <dbReference type="ARBA" id="ARBA00023136"/>
    </source>
</evidence>
<dbReference type="GO" id="GO:0005743">
    <property type="term" value="C:mitochondrial inner membrane"/>
    <property type="evidence" value="ECO:0007669"/>
    <property type="project" value="UniProtKB-SubCell"/>
</dbReference>
<proteinExistence type="inferred from homology"/>
<comment type="similarity">
    <text evidence="2">Belongs to the ATPase A chain family.</text>
</comment>
<dbReference type="Gene3D" id="1.20.120.220">
    <property type="entry name" value="ATP synthase, F0 complex, subunit A"/>
    <property type="match status" value="1"/>
</dbReference>
<dbReference type="GO" id="GO:0045259">
    <property type="term" value="C:proton-transporting ATP synthase complex"/>
    <property type="evidence" value="ECO:0007669"/>
    <property type="project" value="UniProtKB-KW"/>
</dbReference>
<feature type="transmembrane region" description="Helical" evidence="12">
    <location>
        <begin position="96"/>
        <end position="117"/>
    </location>
</feature>
<dbReference type="InterPro" id="IPR045083">
    <property type="entry name" value="ATP_synth_F0_asu_bact/mt"/>
</dbReference>
<gene>
    <name evidence="13" type="primary">ATP6</name>
</gene>
<evidence type="ECO:0000256" key="2">
    <source>
        <dbReference type="ARBA" id="ARBA00006810"/>
    </source>
</evidence>
<dbReference type="GeneID" id="29291541"/>
<keyword evidence="8" id="KW-0406">Ion transport</keyword>
<dbReference type="CDD" id="cd00310">
    <property type="entry name" value="ATP-synt_Fo_a_6"/>
    <property type="match status" value="1"/>
</dbReference>
<evidence type="ECO:0000313" key="13">
    <source>
        <dbReference type="EMBL" id="AOR87159.1"/>
    </source>
</evidence>
<accession>A0A1C9UZE6</accession>
<feature type="transmembrane region" description="Helical" evidence="12">
    <location>
        <begin position="70"/>
        <end position="90"/>
    </location>
</feature>
<feature type="transmembrane region" description="Helical" evidence="12">
    <location>
        <begin position="168"/>
        <end position="190"/>
    </location>
</feature>
<keyword evidence="10" id="KW-0066">ATP synthesis</keyword>
<evidence type="ECO:0000256" key="11">
    <source>
        <dbReference type="RuleBase" id="RU004450"/>
    </source>
</evidence>
<feature type="transmembrane region" description="Helical" evidence="12">
    <location>
        <begin position="202"/>
        <end position="222"/>
    </location>
</feature>
<geneLocation type="mitochondrion" evidence="13"/>
<dbReference type="Pfam" id="PF00119">
    <property type="entry name" value="ATP-synt_A"/>
    <property type="match status" value="1"/>
</dbReference>
<reference evidence="13" key="1">
    <citation type="journal article" date="2016" name="Gene">
        <title>Syllidae mitochondrial gene order is unusually variable for Annelida.</title>
        <authorList>
            <person name="Aguado M.T."/>
            <person name="Richter S."/>
            <person name="Sontowski R."/>
            <person name="Golombek A."/>
            <person name="Struck T.H."/>
            <person name="Bleidorn C."/>
        </authorList>
    </citation>
    <scope>NUCLEOTIDE SEQUENCE</scope>
</reference>
<evidence type="ECO:0000256" key="1">
    <source>
        <dbReference type="ARBA" id="ARBA00004141"/>
    </source>
</evidence>
<dbReference type="PROSITE" id="PS00449">
    <property type="entry name" value="ATPASE_A"/>
    <property type="match status" value="1"/>
</dbReference>
<dbReference type="EMBL" id="KX752426">
    <property type="protein sequence ID" value="AOR87159.1"/>
    <property type="molecule type" value="Genomic_DNA"/>
</dbReference>
<evidence type="ECO:0000256" key="5">
    <source>
        <dbReference type="ARBA" id="ARBA00022692"/>
    </source>
</evidence>
<evidence type="ECO:0000256" key="3">
    <source>
        <dbReference type="ARBA" id="ARBA00022448"/>
    </source>
</evidence>
<dbReference type="PRINTS" id="PR00123">
    <property type="entry name" value="ATPASEA"/>
</dbReference>
<evidence type="ECO:0000256" key="7">
    <source>
        <dbReference type="ARBA" id="ARBA00022989"/>
    </source>
</evidence>
<dbReference type="NCBIfam" id="TIGR01131">
    <property type="entry name" value="ATP_synt_6_or_A"/>
    <property type="match status" value="1"/>
</dbReference>
<dbReference type="AlphaFoldDB" id="A0A1C9UZE6"/>
<keyword evidence="9 12" id="KW-0472">Membrane</keyword>
<sequence>MMSSTFTAFDMMLTNQSSPLLSYGYGLLPIIIFSQIFWVSTSNRAMILFSLVSTSSSLTKSTNSMFMKSAIGILTPTFMLIVLLNLYGAAPYTISLTSHLMMTLSLGLPLWFAMILMAMSTSIKLTSAHLLPENTPKFIASFLLLVETLSTYIRPITLSFRLSANISAGHVILGMMTSAFVYVMFSSMFISKPMLISTGYTMFELAICLIQAFVFILLTSMYSNDYLAIKN</sequence>
<dbReference type="InterPro" id="IPR000568">
    <property type="entry name" value="ATP_synth_F0_asu"/>
</dbReference>
<dbReference type="InterPro" id="IPR023011">
    <property type="entry name" value="ATP_synth_F0_asu_AS"/>
</dbReference>
<evidence type="ECO:0000256" key="10">
    <source>
        <dbReference type="ARBA" id="ARBA00023310"/>
    </source>
</evidence>
<feature type="transmembrane region" description="Helical" evidence="12">
    <location>
        <begin position="20"/>
        <end position="39"/>
    </location>
</feature>